<keyword evidence="1" id="KW-0175">Coiled coil</keyword>
<gene>
    <name evidence="3" type="ORF">SBAD_LOCUS9427</name>
</gene>
<evidence type="ECO:0000313" key="3">
    <source>
        <dbReference type="EMBL" id="VDP23093.1"/>
    </source>
</evidence>
<evidence type="ECO:0000313" key="4">
    <source>
        <dbReference type="Proteomes" id="UP000270296"/>
    </source>
</evidence>
<dbReference type="WBParaSite" id="SBAD_0000977001-mRNA-1">
    <property type="protein sequence ID" value="SBAD_0000977001-mRNA-1"/>
    <property type="gene ID" value="SBAD_0000977001"/>
</dbReference>
<reference evidence="3 4" key="2">
    <citation type="submission" date="2018-11" db="EMBL/GenBank/DDBJ databases">
        <authorList>
            <consortium name="Pathogen Informatics"/>
        </authorList>
    </citation>
    <scope>NUCLEOTIDE SEQUENCE [LARGE SCALE GENOMIC DNA]</scope>
</reference>
<dbReference type="AlphaFoldDB" id="A0A183J0M9"/>
<dbReference type="OrthoDB" id="76173at2759"/>
<proteinExistence type="predicted"/>
<keyword evidence="4" id="KW-1185">Reference proteome</keyword>
<reference evidence="5" key="1">
    <citation type="submission" date="2016-06" db="UniProtKB">
        <authorList>
            <consortium name="WormBaseParasite"/>
        </authorList>
    </citation>
    <scope>IDENTIFICATION</scope>
</reference>
<accession>A0A183J0M9</accession>
<dbReference type="EMBL" id="UZAM01012710">
    <property type="protein sequence ID" value="VDP23093.1"/>
    <property type="molecule type" value="Genomic_DNA"/>
</dbReference>
<organism evidence="5">
    <name type="scientific">Soboliphyme baturini</name>
    <dbReference type="NCBI Taxonomy" id="241478"/>
    <lineage>
        <taxon>Eukaryota</taxon>
        <taxon>Metazoa</taxon>
        <taxon>Ecdysozoa</taxon>
        <taxon>Nematoda</taxon>
        <taxon>Enoplea</taxon>
        <taxon>Dorylaimia</taxon>
        <taxon>Dioctophymatida</taxon>
        <taxon>Dioctophymatoidea</taxon>
        <taxon>Soboliphymatidae</taxon>
        <taxon>Soboliphyme</taxon>
    </lineage>
</organism>
<evidence type="ECO:0000256" key="1">
    <source>
        <dbReference type="SAM" id="Coils"/>
    </source>
</evidence>
<evidence type="ECO:0000313" key="5">
    <source>
        <dbReference type="WBParaSite" id="SBAD_0000977001-mRNA-1"/>
    </source>
</evidence>
<sequence>MVKRPVVDRVVKDMKNLSAPCRRATVKTVTPTEAEIMSLKTQLAKQDSEIQELKNLIETLVMKKEAENGSDRQTPLAENDKSIEIMSTAHWSAESVRSGKEQSTSNSRAGTSKDPGTPEVACQTDGVCPHCNSPLSLSSLCQDGQGGRLTVAQMLQRNRHSRPSGDIAIMASPSNGNLANKNARAVEAQSKTSVEQCQRNSLVGSEQQFINDMIVTAKKWLKSEDHCCSKADKLYDSDRKKVPVPLCTCCRDASPLAMRPSPIDRYDTGDQDGNSLSMEVNALAHRYLGNMDVRANYDSQFNSVRPRMPTSSNESPNTITLKRRQHVLTEEISLFAMPPAGCSEWSLSSKQFMERYGLLPKGTVTNDVAPRCRVRLPFEGTKPRNRSAHSNTRQGMQHPGCKKRGPNFASQLSVIDDESVDDEEPNYDYERYHHGWN</sequence>
<name>A0A183J0M9_9BILA</name>
<evidence type="ECO:0000256" key="2">
    <source>
        <dbReference type="SAM" id="MobiDB-lite"/>
    </source>
</evidence>
<dbReference type="Proteomes" id="UP000270296">
    <property type="component" value="Unassembled WGS sequence"/>
</dbReference>
<feature type="region of interest" description="Disordered" evidence="2">
    <location>
        <begin position="379"/>
        <end position="408"/>
    </location>
</feature>
<feature type="compositionally biased region" description="Polar residues" evidence="2">
    <location>
        <begin position="101"/>
        <end position="110"/>
    </location>
</feature>
<feature type="region of interest" description="Disordered" evidence="2">
    <location>
        <begin position="91"/>
        <end position="120"/>
    </location>
</feature>
<feature type="coiled-coil region" evidence="1">
    <location>
        <begin position="36"/>
        <end position="63"/>
    </location>
</feature>
<protein>
    <submittedName>
        <fullName evidence="3 5">Uncharacterized protein</fullName>
    </submittedName>
</protein>